<reference evidence="1 2" key="1">
    <citation type="submission" date="2018-12" db="EMBL/GenBank/DDBJ databases">
        <authorList>
            <person name="Yang E."/>
        </authorList>
    </citation>
    <scope>NUCLEOTIDE SEQUENCE [LARGE SCALE GENOMIC DNA]</scope>
    <source>
        <strain evidence="1 2">SOD</strain>
    </source>
</reference>
<sequence>MSNLAVQQQAGLVPQTEDDVILVLQNSLYPGANINSVRLVLGYCQAAGLDPMQKPVHIVPMWDGKQGGMRDVIMPGVNLYRTQASRTGQFAGMSEPEFGPMIEEVLGGQSVRYPEWCRITVERMLEGGTIAKFTVIEYWIENYAVKGGKEKSIAPNAMWTKRPRGQIAKCAEAQALRKAFPECGSQLTAEEMEGKAMGAEPEPMVAMHAITQDWAAAAEACATTEEVTAVWKVAIKELQAAGDKAEYDRVKAAVAKRGKELTAIAVEHVEPMTEAEAEAADLARGVQP</sequence>
<organism evidence="1 2">
    <name type="scientific">Massilia atriviolacea</name>
    <dbReference type="NCBI Taxonomy" id="2495579"/>
    <lineage>
        <taxon>Bacteria</taxon>
        <taxon>Pseudomonadati</taxon>
        <taxon>Pseudomonadota</taxon>
        <taxon>Betaproteobacteria</taxon>
        <taxon>Burkholderiales</taxon>
        <taxon>Oxalobacteraceae</taxon>
        <taxon>Telluria group</taxon>
        <taxon>Massilia</taxon>
    </lineage>
</organism>
<dbReference type="OrthoDB" id="8909920at2"/>
<evidence type="ECO:0000313" key="2">
    <source>
        <dbReference type="Proteomes" id="UP000278085"/>
    </source>
</evidence>
<gene>
    <name evidence="1" type="primary">bet</name>
    <name evidence="1" type="ORF">EJB06_07470</name>
</gene>
<dbReference type="InterPro" id="IPR010183">
    <property type="entry name" value="Phage_lambda_Bet"/>
</dbReference>
<dbReference type="Pfam" id="PF03837">
    <property type="entry name" value="RecT"/>
    <property type="match status" value="1"/>
</dbReference>
<dbReference type="GO" id="GO:0003677">
    <property type="term" value="F:DNA binding"/>
    <property type="evidence" value="ECO:0007669"/>
    <property type="project" value="InterPro"/>
</dbReference>
<comment type="caution">
    <text evidence="1">The sequence shown here is derived from an EMBL/GenBank/DDBJ whole genome shotgun (WGS) entry which is preliminary data.</text>
</comment>
<keyword evidence="2" id="KW-1185">Reference proteome</keyword>
<protein>
    <submittedName>
        <fullName evidence="1">Phage recombination protein Bet</fullName>
    </submittedName>
</protein>
<name>A0A430HRJ4_9BURK</name>
<dbReference type="AlphaFoldDB" id="A0A430HRJ4"/>
<dbReference type="NCBIfam" id="TIGR01913">
    <property type="entry name" value="bet_lambda"/>
    <property type="match status" value="1"/>
</dbReference>
<dbReference type="Proteomes" id="UP000278085">
    <property type="component" value="Unassembled WGS sequence"/>
</dbReference>
<proteinExistence type="predicted"/>
<dbReference type="InterPro" id="IPR018330">
    <property type="entry name" value="RecT_fam"/>
</dbReference>
<evidence type="ECO:0000313" key="1">
    <source>
        <dbReference type="EMBL" id="RSZ60134.1"/>
    </source>
</evidence>
<accession>A0A430HRJ4</accession>
<dbReference type="RefSeq" id="WP_126073370.1">
    <property type="nucleotide sequence ID" value="NZ_CP051166.1"/>
</dbReference>
<dbReference type="EMBL" id="RXLQ01000003">
    <property type="protein sequence ID" value="RSZ60134.1"/>
    <property type="molecule type" value="Genomic_DNA"/>
</dbReference>
<dbReference type="GO" id="GO:0006310">
    <property type="term" value="P:DNA recombination"/>
    <property type="evidence" value="ECO:0007669"/>
    <property type="project" value="InterPro"/>
</dbReference>